<dbReference type="SUPFAM" id="SSF48613">
    <property type="entry name" value="Heme oxygenase-like"/>
    <property type="match status" value="1"/>
</dbReference>
<evidence type="ECO:0000256" key="1">
    <source>
        <dbReference type="ARBA" id="ARBA00006134"/>
    </source>
</evidence>
<evidence type="ECO:0000256" key="10">
    <source>
        <dbReference type="PIRSR" id="PIRSR000343-2"/>
    </source>
</evidence>
<evidence type="ECO:0000256" key="2">
    <source>
        <dbReference type="ARBA" id="ARBA00012360"/>
    </source>
</evidence>
<feature type="binding site" evidence="9">
    <location>
        <position position="125"/>
    </location>
    <ligand>
        <name>heme b</name>
        <dbReference type="ChEBI" id="CHEBI:60344"/>
    </ligand>
</feature>
<dbReference type="Pfam" id="PF01126">
    <property type="entry name" value="Heme_oxygenase"/>
    <property type="match status" value="1"/>
</dbReference>
<keyword evidence="7 10" id="KW-0408">Iron</keyword>
<reference evidence="11 12" key="1">
    <citation type="submission" date="2017-06" db="EMBL/GenBank/DDBJ databases">
        <title>Genome sequencing of cyanobaciteial culture collection at National Institute for Environmental Studies (NIES).</title>
        <authorList>
            <person name="Hirose Y."/>
            <person name="Shimura Y."/>
            <person name="Fujisawa T."/>
            <person name="Nakamura Y."/>
            <person name="Kawachi M."/>
        </authorList>
    </citation>
    <scope>NUCLEOTIDE SEQUENCE [LARGE SCALE GENOMIC DNA]</scope>
    <source>
        <strain evidence="11 12">NIES-37</strain>
    </source>
</reference>
<keyword evidence="12" id="KW-1185">Reference proteome</keyword>
<evidence type="ECO:0000313" key="12">
    <source>
        <dbReference type="Proteomes" id="UP000218785"/>
    </source>
</evidence>
<dbReference type="InterPro" id="IPR016084">
    <property type="entry name" value="Haem_Oase-like_multi-hlx"/>
</dbReference>
<keyword evidence="4 9" id="KW-0349">Heme</keyword>
<keyword evidence="6" id="KW-0560">Oxidoreductase</keyword>
<feature type="binding site" evidence="9">
    <location>
        <position position="10"/>
    </location>
    <ligand>
        <name>heme b</name>
        <dbReference type="ChEBI" id="CHEBI:60344"/>
    </ligand>
</feature>
<dbReference type="PRINTS" id="PR00088">
    <property type="entry name" value="HAEMOXYGNASE"/>
</dbReference>
<dbReference type="Proteomes" id="UP000218785">
    <property type="component" value="Chromosome"/>
</dbReference>
<accession>A0A1Z4NA77</accession>
<dbReference type="GO" id="GO:0006788">
    <property type="term" value="P:heme oxidation"/>
    <property type="evidence" value="ECO:0007669"/>
    <property type="project" value="InterPro"/>
</dbReference>
<dbReference type="CDD" id="cd19165">
    <property type="entry name" value="HemeO"/>
    <property type="match status" value="1"/>
</dbReference>
<evidence type="ECO:0000313" key="11">
    <source>
        <dbReference type="EMBL" id="BAZ02633.1"/>
    </source>
</evidence>
<keyword evidence="3" id="KW-0602">Photosynthesis</keyword>
<feature type="binding site" description="axial binding residue" evidence="10">
    <location>
        <position position="17"/>
    </location>
    <ligand>
        <name>heme b</name>
        <dbReference type="ChEBI" id="CHEBI:60344"/>
    </ligand>
    <ligandPart>
        <name>Fe</name>
        <dbReference type="ChEBI" id="CHEBI:18248"/>
    </ligandPart>
</feature>
<dbReference type="RefSeq" id="WP_096582996.1">
    <property type="nucleotide sequence ID" value="NZ_CAWNJS010000001.1"/>
</dbReference>
<protein>
    <recommendedName>
        <fullName evidence="2">heme oxygenase (biliverdin-producing)</fullName>
        <ecNumber evidence="2">1.14.14.18</ecNumber>
    </recommendedName>
</protein>
<dbReference type="AlphaFoldDB" id="A0A1Z4NA77"/>
<dbReference type="GO" id="GO:0015979">
    <property type="term" value="P:photosynthesis"/>
    <property type="evidence" value="ECO:0007669"/>
    <property type="project" value="UniProtKB-KW"/>
</dbReference>
<dbReference type="FunFam" id="1.20.910.10:FF:000001">
    <property type="entry name" value="Heme oxygenase 1"/>
    <property type="match status" value="1"/>
</dbReference>
<proteinExistence type="inferred from homology"/>
<dbReference type="PANTHER" id="PTHR10720">
    <property type="entry name" value="HEME OXYGENASE"/>
    <property type="match status" value="1"/>
</dbReference>
<keyword evidence="5 10" id="KW-0479">Metal-binding</keyword>
<dbReference type="GO" id="GO:0020037">
    <property type="term" value="F:heme binding"/>
    <property type="evidence" value="ECO:0007669"/>
    <property type="project" value="TreeGrafter"/>
</dbReference>
<evidence type="ECO:0000256" key="7">
    <source>
        <dbReference type="ARBA" id="ARBA00023004"/>
    </source>
</evidence>
<dbReference type="InterPro" id="IPR002051">
    <property type="entry name" value="Haem_Oase"/>
</dbReference>
<evidence type="ECO:0000256" key="3">
    <source>
        <dbReference type="ARBA" id="ARBA00022531"/>
    </source>
</evidence>
<dbReference type="SMR" id="A0A1Z4NA77"/>
<dbReference type="PANTHER" id="PTHR10720:SF0">
    <property type="entry name" value="HEME OXYGENASE"/>
    <property type="match status" value="1"/>
</dbReference>
<evidence type="ECO:0000256" key="4">
    <source>
        <dbReference type="ARBA" id="ARBA00022617"/>
    </source>
</evidence>
<evidence type="ECO:0000256" key="8">
    <source>
        <dbReference type="ARBA" id="ARBA00048328"/>
    </source>
</evidence>
<comment type="catalytic activity">
    <reaction evidence="8">
        <text>heme b + 3 reduced [NADPH--hemoprotein reductase] + 3 O2 = biliverdin IXalpha + CO + Fe(2+) + 3 oxidized [NADPH--hemoprotein reductase] + 3 H2O + H(+)</text>
        <dbReference type="Rhea" id="RHEA:21764"/>
        <dbReference type="Rhea" id="RHEA-COMP:11964"/>
        <dbReference type="Rhea" id="RHEA-COMP:11965"/>
        <dbReference type="ChEBI" id="CHEBI:15377"/>
        <dbReference type="ChEBI" id="CHEBI:15378"/>
        <dbReference type="ChEBI" id="CHEBI:15379"/>
        <dbReference type="ChEBI" id="CHEBI:17245"/>
        <dbReference type="ChEBI" id="CHEBI:29033"/>
        <dbReference type="ChEBI" id="CHEBI:57618"/>
        <dbReference type="ChEBI" id="CHEBI:57991"/>
        <dbReference type="ChEBI" id="CHEBI:58210"/>
        <dbReference type="ChEBI" id="CHEBI:60344"/>
        <dbReference type="EC" id="1.14.14.18"/>
    </reaction>
</comment>
<dbReference type="KEGG" id="ttq:NIES37_66460"/>
<feature type="binding site" evidence="9">
    <location>
        <position position="176"/>
    </location>
    <ligand>
        <name>heme b</name>
        <dbReference type="ChEBI" id="CHEBI:60344"/>
    </ligand>
</feature>
<comment type="similarity">
    <text evidence="1">Belongs to the heme oxygenase family.</text>
</comment>
<dbReference type="GO" id="GO:0042167">
    <property type="term" value="P:heme catabolic process"/>
    <property type="evidence" value="ECO:0007669"/>
    <property type="project" value="TreeGrafter"/>
</dbReference>
<sequence>MSSHLDMRLREGTKHSHTSAENTAFMKCFLQGIVEKSFFRKFLANLYFIYSALEAELKRHQYHSVVGLMYFAELNRQANLEKDLAFYYGENWWKLIAPSKAAQEYVDCIHEVANTQPELLIAHAYTRYLGDLSGGQALRKIARSAMDLPTVQGTAIYEFDQIPTPENKRIFKEQYRQALNSLPVDESMILKIVDEANHAFTLNANLVHELEADVKAVVGEHIFDLITRQYKVGSTEHTHRSNAVPEVVLDYSI</sequence>
<dbReference type="PROSITE" id="PS00593">
    <property type="entry name" value="HEME_OXYGENASE"/>
    <property type="match status" value="1"/>
</dbReference>
<organism evidence="11 12">
    <name type="scientific">Tolypothrix tenuis PCC 7101</name>
    <dbReference type="NCBI Taxonomy" id="231146"/>
    <lineage>
        <taxon>Bacteria</taxon>
        <taxon>Bacillati</taxon>
        <taxon>Cyanobacteriota</taxon>
        <taxon>Cyanophyceae</taxon>
        <taxon>Nostocales</taxon>
        <taxon>Tolypothrichaceae</taxon>
        <taxon>Tolypothrix</taxon>
    </lineage>
</organism>
<dbReference type="GO" id="GO:0004392">
    <property type="term" value="F:heme oxygenase (decyclizing) activity"/>
    <property type="evidence" value="ECO:0007669"/>
    <property type="project" value="UniProtKB-EC"/>
</dbReference>
<dbReference type="GO" id="GO:0006979">
    <property type="term" value="P:response to oxidative stress"/>
    <property type="evidence" value="ECO:0007669"/>
    <property type="project" value="TreeGrafter"/>
</dbReference>
<dbReference type="InterPro" id="IPR016053">
    <property type="entry name" value="Haem_Oase-like"/>
</dbReference>
<dbReference type="GO" id="GO:0046872">
    <property type="term" value="F:metal ion binding"/>
    <property type="evidence" value="ECO:0007669"/>
    <property type="project" value="UniProtKB-KW"/>
</dbReference>
<evidence type="ECO:0000256" key="5">
    <source>
        <dbReference type="ARBA" id="ARBA00022723"/>
    </source>
</evidence>
<evidence type="ECO:0000256" key="9">
    <source>
        <dbReference type="PIRSR" id="PIRSR000343-1"/>
    </source>
</evidence>
<dbReference type="Gene3D" id="1.20.910.10">
    <property type="entry name" value="Heme oxygenase-like"/>
    <property type="match status" value="1"/>
</dbReference>
<name>A0A1Z4NA77_9CYAN</name>
<dbReference type="EMBL" id="AP018248">
    <property type="protein sequence ID" value="BAZ02633.1"/>
    <property type="molecule type" value="Genomic_DNA"/>
</dbReference>
<dbReference type="InterPro" id="IPR018207">
    <property type="entry name" value="Haem_oxygenase_CS"/>
</dbReference>
<dbReference type="PIRSF" id="PIRSF000343">
    <property type="entry name" value="Haem_Oase"/>
    <property type="match status" value="1"/>
</dbReference>
<dbReference type="EC" id="1.14.14.18" evidence="2"/>
<evidence type="ECO:0000256" key="6">
    <source>
        <dbReference type="ARBA" id="ARBA00023002"/>
    </source>
</evidence>
<gene>
    <name evidence="11" type="ORF">NIES37_66460</name>
</gene>